<keyword evidence="3" id="KW-0472">Membrane</keyword>
<keyword evidence="3" id="KW-0812">Transmembrane</keyword>
<dbReference type="EMBL" id="MCOG01000029">
    <property type="protein sequence ID" value="ORY74454.1"/>
    <property type="molecule type" value="Genomic_DNA"/>
</dbReference>
<feature type="region of interest" description="Disordered" evidence="2">
    <location>
        <begin position="49"/>
        <end position="96"/>
    </location>
</feature>
<dbReference type="AlphaFoldDB" id="A0A1Y2ET42"/>
<evidence type="ECO:0000256" key="2">
    <source>
        <dbReference type="SAM" id="MobiDB-lite"/>
    </source>
</evidence>
<dbReference type="STRING" id="1754190.A0A1Y2ET42"/>
<evidence type="ECO:0000313" key="5">
    <source>
        <dbReference type="Proteomes" id="UP000193920"/>
    </source>
</evidence>
<gene>
    <name evidence="4" type="ORF">LY90DRAFT_666257</name>
</gene>
<keyword evidence="1" id="KW-0175">Coiled coil</keyword>
<evidence type="ECO:0000256" key="1">
    <source>
        <dbReference type="SAM" id="Coils"/>
    </source>
</evidence>
<feature type="coiled-coil region" evidence="1">
    <location>
        <begin position="351"/>
        <end position="403"/>
    </location>
</feature>
<name>A0A1Y2ET42_9FUNG</name>
<feature type="transmembrane region" description="Helical" evidence="3">
    <location>
        <begin position="413"/>
        <end position="434"/>
    </location>
</feature>
<dbReference type="Proteomes" id="UP000193920">
    <property type="component" value="Unassembled WGS sequence"/>
</dbReference>
<protein>
    <submittedName>
        <fullName evidence="4">Uncharacterized protein</fullName>
    </submittedName>
</protein>
<feature type="compositionally biased region" description="Acidic residues" evidence="2">
    <location>
        <begin position="77"/>
        <end position="96"/>
    </location>
</feature>
<organism evidence="4 5">
    <name type="scientific">Neocallimastix californiae</name>
    <dbReference type="NCBI Taxonomy" id="1754190"/>
    <lineage>
        <taxon>Eukaryota</taxon>
        <taxon>Fungi</taxon>
        <taxon>Fungi incertae sedis</taxon>
        <taxon>Chytridiomycota</taxon>
        <taxon>Chytridiomycota incertae sedis</taxon>
        <taxon>Neocallimastigomycetes</taxon>
        <taxon>Neocallimastigales</taxon>
        <taxon>Neocallimastigaceae</taxon>
        <taxon>Neocallimastix</taxon>
    </lineage>
</organism>
<keyword evidence="3" id="KW-1133">Transmembrane helix</keyword>
<sequence length="502" mass="59119">MSNNNINENNNVNNFTEVQMVYDKNSDDLGNNQKKYEIFNKNSKKEMTIPNVIEQEKNSTENSIKSNLNFSNNNDKDFEDNNFSDGDFDNSSDEENISPKKIKKTLLNSLGSETSIATFSSSKEGRIQLDKNVLSQSISSKGSESSSLPSQNGNYRSLINLVEDENSSVLENINMSRNSSILSYDYNSNINENFGVFLKDQEINSYDDEYDNEEEIDEEEIDEDEIDEYENEEEFSEYEEEDEDEDEVEEDDIETEFLESDYEFGDYINYESMGGVNDEYELNNSLGISLEDNIGEYEYKNMIDVLRNLSYVVTKMRNERDSEKISIKHFDNIMNEIKYSQKTCSDILLKAERISNKYSLSLNELNDLQKKFQVHNEQYKEEIKQMNRNIQKLQSDIMKNNIKYRIINKAERWTDIIIITLIIVSVYAFLFLLMTHFNVQQYTKPFIDQCLNYTKSLSLKYNYIQLFNDTLKYRIDCLYRCYENLILKLFITFQNIRIPFIH</sequence>
<evidence type="ECO:0000256" key="3">
    <source>
        <dbReference type="SAM" id="Phobius"/>
    </source>
</evidence>
<comment type="caution">
    <text evidence="4">The sequence shown here is derived from an EMBL/GenBank/DDBJ whole genome shotgun (WGS) entry which is preliminary data.</text>
</comment>
<feature type="region of interest" description="Disordered" evidence="2">
    <location>
        <begin position="210"/>
        <end position="249"/>
    </location>
</feature>
<reference evidence="4 5" key="1">
    <citation type="submission" date="2016-08" db="EMBL/GenBank/DDBJ databases">
        <title>A Parts List for Fungal Cellulosomes Revealed by Comparative Genomics.</title>
        <authorList>
            <consortium name="DOE Joint Genome Institute"/>
            <person name="Haitjema C.H."/>
            <person name="Gilmore S.P."/>
            <person name="Henske J.K."/>
            <person name="Solomon K.V."/>
            <person name="De Groot R."/>
            <person name="Kuo A."/>
            <person name="Mondo S.J."/>
            <person name="Salamov A.A."/>
            <person name="Labutti K."/>
            <person name="Zhao Z."/>
            <person name="Chiniquy J."/>
            <person name="Barry K."/>
            <person name="Brewer H.M."/>
            <person name="Purvine S.O."/>
            <person name="Wright A.T."/>
            <person name="Boxma B."/>
            <person name="Van Alen T."/>
            <person name="Hackstein J.H."/>
            <person name="Baker S.E."/>
            <person name="Grigoriev I.V."/>
            <person name="O'Malley M.A."/>
        </authorList>
    </citation>
    <scope>NUCLEOTIDE SEQUENCE [LARGE SCALE GENOMIC DNA]</scope>
    <source>
        <strain evidence="4 5">G1</strain>
    </source>
</reference>
<evidence type="ECO:0000313" key="4">
    <source>
        <dbReference type="EMBL" id="ORY74454.1"/>
    </source>
</evidence>
<proteinExistence type="predicted"/>
<dbReference type="OrthoDB" id="2152364at2759"/>
<accession>A0A1Y2ET42</accession>
<keyword evidence="5" id="KW-1185">Reference proteome</keyword>